<feature type="transmembrane region" description="Helical" evidence="5">
    <location>
        <begin position="1199"/>
        <end position="1218"/>
    </location>
</feature>
<feature type="compositionally biased region" description="Basic and acidic residues" evidence="4">
    <location>
        <begin position="1110"/>
        <end position="1123"/>
    </location>
</feature>
<evidence type="ECO:0000256" key="2">
    <source>
        <dbReference type="ARBA" id="ARBA00022723"/>
    </source>
</evidence>
<evidence type="ECO:0000313" key="7">
    <source>
        <dbReference type="EMBL" id="KAA6389283.1"/>
    </source>
</evidence>
<gene>
    <name evidence="7" type="ORF">EZS28_015190</name>
</gene>
<dbReference type="EMBL" id="SNRW01003647">
    <property type="protein sequence ID" value="KAA6389283.1"/>
    <property type="molecule type" value="Genomic_DNA"/>
</dbReference>
<keyword evidence="3" id="KW-0408">Iron</keyword>
<dbReference type="Gene3D" id="1.20.120.50">
    <property type="entry name" value="Hemerythrin-like"/>
    <property type="match status" value="1"/>
</dbReference>
<dbReference type="Pfam" id="PF25474">
    <property type="entry name" value="TPR_TmcB"/>
    <property type="match status" value="1"/>
</dbReference>
<feature type="transmembrane region" description="Helical" evidence="5">
    <location>
        <begin position="746"/>
        <end position="769"/>
    </location>
</feature>
<accession>A0A5J4W440</accession>
<feature type="transmembrane region" description="Helical" evidence="5">
    <location>
        <begin position="317"/>
        <end position="342"/>
    </location>
</feature>
<feature type="transmembrane region" description="Helical" evidence="5">
    <location>
        <begin position="260"/>
        <end position="278"/>
    </location>
</feature>
<name>A0A5J4W440_9EUKA</name>
<feature type="transmembrane region" description="Helical" evidence="5">
    <location>
        <begin position="1154"/>
        <end position="1179"/>
    </location>
</feature>
<feature type="transmembrane region" description="Helical" evidence="5">
    <location>
        <begin position="235"/>
        <end position="254"/>
    </location>
</feature>
<feature type="transmembrane region" description="Helical" evidence="5">
    <location>
        <begin position="191"/>
        <end position="214"/>
    </location>
</feature>
<evidence type="ECO:0000259" key="6">
    <source>
        <dbReference type="Pfam" id="PF25474"/>
    </source>
</evidence>
<feature type="compositionally biased region" description="Polar residues" evidence="4">
    <location>
        <begin position="689"/>
        <end position="698"/>
    </location>
</feature>
<keyword evidence="2" id="KW-0479">Metal-binding</keyword>
<evidence type="ECO:0000256" key="1">
    <source>
        <dbReference type="ARBA" id="ARBA00010587"/>
    </source>
</evidence>
<keyword evidence="5" id="KW-0812">Transmembrane</keyword>
<feature type="transmembrane region" description="Helical" evidence="5">
    <location>
        <begin position="108"/>
        <end position="135"/>
    </location>
</feature>
<feature type="transmembrane region" description="Helical" evidence="5">
    <location>
        <begin position="1397"/>
        <end position="1418"/>
    </location>
</feature>
<feature type="region of interest" description="Disordered" evidence="4">
    <location>
        <begin position="990"/>
        <end position="1041"/>
    </location>
</feature>
<evidence type="ECO:0000256" key="4">
    <source>
        <dbReference type="SAM" id="MobiDB-lite"/>
    </source>
</evidence>
<feature type="domain" description="TmcB/TmcC TPR repeats" evidence="6">
    <location>
        <begin position="578"/>
        <end position="678"/>
    </location>
</feature>
<evidence type="ECO:0000256" key="3">
    <source>
        <dbReference type="ARBA" id="ARBA00023004"/>
    </source>
</evidence>
<proteinExistence type="inferred from homology"/>
<feature type="compositionally biased region" description="Acidic residues" evidence="4">
    <location>
        <begin position="998"/>
        <end position="1013"/>
    </location>
</feature>
<feature type="compositionally biased region" description="Low complexity" evidence="4">
    <location>
        <begin position="1028"/>
        <end position="1041"/>
    </location>
</feature>
<dbReference type="GO" id="GO:0046872">
    <property type="term" value="F:metal ion binding"/>
    <property type="evidence" value="ECO:0007669"/>
    <property type="project" value="UniProtKB-KW"/>
</dbReference>
<dbReference type="Proteomes" id="UP000324800">
    <property type="component" value="Unassembled WGS sequence"/>
</dbReference>
<keyword evidence="5" id="KW-0472">Membrane</keyword>
<feature type="transmembrane region" description="Helical" evidence="5">
    <location>
        <begin position="54"/>
        <end position="75"/>
    </location>
</feature>
<comment type="caution">
    <text evidence="7">The sequence shown here is derived from an EMBL/GenBank/DDBJ whole genome shotgun (WGS) entry which is preliminary data.</text>
</comment>
<sequence>MTQTNTESGDDKRSVARSVSSESTAAAAITVARFNQFDEMLFTLMYTFFKERRLGPAFQLLEVILTVIQCIAVTFQRNDWPMSGKFYQIFEDVFRWLTFSISWNSNSFLISLTIIYGILAFIVIVGVVICILINNQGTIQINIIGKVLNIIVSLLTGIFYLPAINIFFGSFHCIGKAGTSSFTTGINCAGSIDLILLILGMILFVLYFCFTFLVRLFVIQTDFRKGGSFALQTGLYPVLVQVFTTFIPIVGIILRSQQAAIAGIGIAISFLLTIYPIGLQPYFSPLGNTIWASAMSIMGITFIVGLLCSFLDTTQTWVYVFIWFLFVILVIGIPLIIGFLTYKRAQSLWAMREDEEVPEIKSKKNPLIILSNTQQQQAYPTQSQTSQIIQPVNKSPRVIQNRSVNANEPIPNTNASQSISIPQSNRFTPEIQPSLYQPAINDQLHFFAQDQQSSNNIQNVFKPMKKTVPLPKYKSVFAYQNAIKFLNVSKLRKKQECIVLAEQLLSAGQRKFGSESSMWAIISLYHLYFSKNTLRLTDSLTNLKQNMPNIVERWLVYVMMHDLENKQSQGSGSNQLGVTFRIRFAKATKEHDFSKAYLSQAYMYLTRENMDLEGIMSLLDKAILHERLSREIFEELMKLHPNSTTLLRGFGALLRDIYRDDETALLMFNQATSIEEDQAMTIKEGGDGQSQMQKSIHSSYHPGSIASKKSDGKSFATSKKKKKKSSNKSSLTIDLSQNKQNLIPGFLQLILLCMTIITVCLLVSFIFVITSFSSCKKTVISVNDCTQLIVQNYDVFIFCKYFGLREDESDGKIDLSEVSFVPTMEKIKNITQQTTLLLSSTLKDAYLQTSDENIFRHWEQEYINQTLANYIFDESGASQISYMWEVQGNILDMISSISNIADDLSILGFIALTVPLAVNITQFVNTIMKLKSERHKVFFHLAKSQKSEFFNLKKRLDDVEKDDEAETLSLISTTEQSQYDNDDDIDALEKKNKKKDNDEENFDLLEDDNDQDEQELKQKREEDENELNNNQMSQNNGMMNFGSGINMNGEQSAIQQQLQLQMMQFQLMQQQQMLGKAGVHGMMNSMAILQPGMDGIIVGQQITDLDNKGDLKKAQNDKQKNNSEEQGEINKQLHDEQELMQKIKKISSFIPTRFYAFLLVGFVLILIFPLIFMIIAIYASLTVVEYNTAVFLTGYRTSLLMTCVLLSINLATTSSMAIKWNFECTLSTNPMWNDLSSMTDNKTLLQELMSKALTFLQQINVRLMYGTSSKEAQDTTGDSRIDGITSIRTLKKNSETQTIQYDEHECFESRSGDCDIPHRIYGLTKSFRGLEALIGIFTQACAELITKENPNTEISTKTSSVQQMGSLMIYDLKGGCSQYRLAMIDEQSKTTQMLQTLLILFFILAISFTIIGFILIIGTRNILFTVAESSTKITELDPETDASERTGMGASAWKEQYSCDCLRIDKQHQRVLLYLACLCGSLDPQMNVNEQIDTLMNSEEGMNSVDTQTILQHYSSIRIERAQQNQGVVGGQINQGDGADNENIHKNLDATGNMSKTQLKELVKKQLSIAAILFRTTFATFTDEEHLIFKYKIPHSHKKAHYTYHATIIRKIQTQMLSIASSSRNKDGPTLIPSTHAQSLIRLYSSWLTDHVAKMDRELATLLVGKAPESELERDVPVPSELKVPHSYTQFLDSDNASLQDKTLFNKLVRVLKLKQHSLL</sequence>
<evidence type="ECO:0000313" key="8">
    <source>
        <dbReference type="Proteomes" id="UP000324800"/>
    </source>
</evidence>
<reference evidence="7 8" key="1">
    <citation type="submission" date="2019-03" db="EMBL/GenBank/DDBJ databases">
        <title>Single cell metagenomics reveals metabolic interactions within the superorganism composed of flagellate Streblomastix strix and complex community of Bacteroidetes bacteria on its surface.</title>
        <authorList>
            <person name="Treitli S.C."/>
            <person name="Kolisko M."/>
            <person name="Husnik F."/>
            <person name="Keeling P."/>
            <person name="Hampl V."/>
        </authorList>
    </citation>
    <scope>NUCLEOTIDE SEQUENCE [LARGE SCALE GENOMIC DNA]</scope>
    <source>
        <strain evidence="7">ST1C</strain>
    </source>
</reference>
<dbReference type="InterPro" id="IPR057352">
    <property type="entry name" value="TPR_TmcB/C"/>
</dbReference>
<dbReference type="PANTHER" id="PTHR31600">
    <property type="entry name" value="TINY MACROCYSTS PROTEIN B-RELATED"/>
    <property type="match status" value="1"/>
</dbReference>
<feature type="region of interest" description="Disordered" evidence="4">
    <location>
        <begin position="684"/>
        <end position="723"/>
    </location>
</feature>
<dbReference type="SUPFAM" id="SSF47188">
    <property type="entry name" value="Hemerythrin-like"/>
    <property type="match status" value="1"/>
</dbReference>
<feature type="transmembrane region" description="Helical" evidence="5">
    <location>
        <begin position="147"/>
        <end position="171"/>
    </location>
</feature>
<dbReference type="InterPro" id="IPR052994">
    <property type="entry name" value="Tiny_macrocysts_regulators"/>
</dbReference>
<protein>
    <recommendedName>
        <fullName evidence="6">TmcB/TmcC TPR repeats domain-containing protein</fullName>
    </recommendedName>
</protein>
<dbReference type="PANTHER" id="PTHR31600:SF2">
    <property type="entry name" value="GAMETE ENRICHED GENE 10 PROTEIN-RELATED"/>
    <property type="match status" value="1"/>
</dbReference>
<dbReference type="InterPro" id="IPR035938">
    <property type="entry name" value="Hemerythrin-like_sf"/>
</dbReference>
<keyword evidence="5" id="KW-1133">Transmembrane helix</keyword>
<feature type="transmembrane region" description="Helical" evidence="5">
    <location>
        <begin position="290"/>
        <end position="311"/>
    </location>
</feature>
<feature type="region of interest" description="Disordered" evidence="4">
    <location>
        <begin position="1110"/>
        <end position="1129"/>
    </location>
</feature>
<comment type="similarity">
    <text evidence="1">Belongs to the hemerythrin family.</text>
</comment>
<evidence type="ECO:0000256" key="5">
    <source>
        <dbReference type="SAM" id="Phobius"/>
    </source>
</evidence>
<dbReference type="OrthoDB" id="10653162at2759"/>
<organism evidence="7 8">
    <name type="scientific">Streblomastix strix</name>
    <dbReference type="NCBI Taxonomy" id="222440"/>
    <lineage>
        <taxon>Eukaryota</taxon>
        <taxon>Metamonada</taxon>
        <taxon>Preaxostyla</taxon>
        <taxon>Oxymonadida</taxon>
        <taxon>Streblomastigidae</taxon>
        <taxon>Streblomastix</taxon>
    </lineage>
</organism>